<keyword evidence="1" id="KW-0812">Transmembrane</keyword>
<feature type="transmembrane region" description="Helical" evidence="1">
    <location>
        <begin position="45"/>
        <end position="66"/>
    </location>
</feature>
<evidence type="ECO:0000313" key="4">
    <source>
        <dbReference type="Proteomes" id="UP000626148"/>
    </source>
</evidence>
<dbReference type="Proteomes" id="UP000626148">
    <property type="component" value="Unassembled WGS sequence"/>
</dbReference>
<reference evidence="3" key="2">
    <citation type="submission" date="2020-09" db="EMBL/GenBank/DDBJ databases">
        <authorList>
            <person name="Sun Q."/>
            <person name="Kim S."/>
        </authorList>
    </citation>
    <scope>NUCLEOTIDE SEQUENCE</scope>
    <source>
        <strain evidence="3">KCTC 22169</strain>
    </source>
</reference>
<feature type="transmembrane region" description="Helical" evidence="1">
    <location>
        <begin position="151"/>
        <end position="176"/>
    </location>
</feature>
<name>A0A918K2H6_9GAMM</name>
<dbReference type="InterPro" id="IPR018677">
    <property type="entry name" value="DUF2157"/>
</dbReference>
<feature type="transmembrane region" description="Helical" evidence="1">
    <location>
        <begin position="102"/>
        <end position="121"/>
    </location>
</feature>
<dbReference type="AlphaFoldDB" id="A0A918K2H6"/>
<feature type="transmembrane region" description="Helical" evidence="1">
    <location>
        <begin position="214"/>
        <end position="234"/>
    </location>
</feature>
<protein>
    <recommendedName>
        <fullName evidence="2">DUF2157 domain-containing protein</fullName>
    </recommendedName>
</protein>
<keyword evidence="1" id="KW-1133">Transmembrane helix</keyword>
<evidence type="ECO:0000259" key="2">
    <source>
        <dbReference type="Pfam" id="PF09925"/>
    </source>
</evidence>
<feature type="transmembrane region" description="Helical" evidence="1">
    <location>
        <begin position="264"/>
        <end position="287"/>
    </location>
</feature>
<dbReference type="EMBL" id="BMXR01000002">
    <property type="protein sequence ID" value="GGX43832.1"/>
    <property type="molecule type" value="Genomic_DNA"/>
</dbReference>
<organism evidence="3 4">
    <name type="scientific">Saccharospirillum salsuginis</name>
    <dbReference type="NCBI Taxonomy" id="418750"/>
    <lineage>
        <taxon>Bacteria</taxon>
        <taxon>Pseudomonadati</taxon>
        <taxon>Pseudomonadota</taxon>
        <taxon>Gammaproteobacteria</taxon>
        <taxon>Oceanospirillales</taxon>
        <taxon>Saccharospirillaceae</taxon>
        <taxon>Saccharospirillum</taxon>
    </lineage>
</organism>
<accession>A0A918K2H6</accession>
<keyword evidence="1" id="KW-0472">Membrane</keyword>
<dbReference type="RefSeq" id="WP_189607227.1">
    <property type="nucleotide sequence ID" value="NZ_BMXR01000002.1"/>
</dbReference>
<dbReference type="Pfam" id="PF09925">
    <property type="entry name" value="DUF2157"/>
    <property type="match status" value="1"/>
</dbReference>
<gene>
    <name evidence="3" type="ORF">GCM10007392_08230</name>
</gene>
<keyword evidence="4" id="KW-1185">Reference proteome</keyword>
<feature type="transmembrane region" description="Helical" evidence="1">
    <location>
        <begin position="293"/>
        <end position="313"/>
    </location>
</feature>
<feature type="transmembrane region" description="Helical" evidence="1">
    <location>
        <begin position="182"/>
        <end position="202"/>
    </location>
</feature>
<feature type="transmembrane region" description="Helical" evidence="1">
    <location>
        <begin position="72"/>
        <end position="90"/>
    </location>
</feature>
<feature type="transmembrane region" description="Helical" evidence="1">
    <location>
        <begin position="127"/>
        <end position="144"/>
    </location>
</feature>
<comment type="caution">
    <text evidence="3">The sequence shown here is derived from an EMBL/GenBank/DDBJ whole genome shotgun (WGS) entry which is preliminary data.</text>
</comment>
<evidence type="ECO:0000313" key="3">
    <source>
        <dbReference type="EMBL" id="GGX43832.1"/>
    </source>
</evidence>
<feature type="domain" description="DUF2157" evidence="2">
    <location>
        <begin position="41"/>
        <end position="151"/>
    </location>
</feature>
<proteinExistence type="predicted"/>
<sequence>MASTRRQFIDLIKQDALAPKDIQKALTSSGLYPGGADWYRFLDRLLLWMASLALAASVVFFVAYNWDAWGRFARFGIVEVAILLAVAAYVRWEHHRIAAQAALLAATLSLGALLALVGQVYQTGADPWQLFFAWAVLMLPWALLGRAVILWVVWVALLNLSGVLYFQSFGLFGLMFESAWSMYWLLFLFNVLVLGVWEAAALRWTWLAVDWARRLVAVAAGTAITWLTLLAVFNDRHPEAMPLLAYGLWLAGLYVAYRRWRLDLFMLAGGCLSATLVVTALLARYVFEGNEMAGFGIIALVILGLGAASAHWLNTLHKEVSA</sequence>
<reference evidence="3" key="1">
    <citation type="journal article" date="2014" name="Int. J. Syst. Evol. Microbiol.">
        <title>Complete genome sequence of Corynebacterium casei LMG S-19264T (=DSM 44701T), isolated from a smear-ripened cheese.</title>
        <authorList>
            <consortium name="US DOE Joint Genome Institute (JGI-PGF)"/>
            <person name="Walter F."/>
            <person name="Albersmeier A."/>
            <person name="Kalinowski J."/>
            <person name="Ruckert C."/>
        </authorList>
    </citation>
    <scope>NUCLEOTIDE SEQUENCE</scope>
    <source>
        <strain evidence="3">KCTC 22169</strain>
    </source>
</reference>
<evidence type="ECO:0000256" key="1">
    <source>
        <dbReference type="SAM" id="Phobius"/>
    </source>
</evidence>
<feature type="transmembrane region" description="Helical" evidence="1">
    <location>
        <begin position="240"/>
        <end position="257"/>
    </location>
</feature>